<dbReference type="SUPFAM" id="SSF56784">
    <property type="entry name" value="HAD-like"/>
    <property type="match status" value="1"/>
</dbReference>
<evidence type="ECO:0000313" key="3">
    <source>
        <dbReference type="Proteomes" id="UP000308508"/>
    </source>
</evidence>
<keyword evidence="1 2" id="KW-0378">Hydrolase</keyword>
<gene>
    <name evidence="2" type="ORF">E5S66_02355</name>
</gene>
<dbReference type="PANTHER" id="PTHR43316">
    <property type="entry name" value="HYDROLASE, HALOACID DELAHOGENASE-RELATED"/>
    <property type="match status" value="1"/>
</dbReference>
<accession>A0A5R9PJH2</accession>
<proteinExistence type="predicted"/>
<dbReference type="Proteomes" id="UP000308508">
    <property type="component" value="Unassembled WGS sequence"/>
</dbReference>
<sequence>MENASRGGIALVGFDADDTLWRSQDYFDEAQVQFERIISRHVDLADLGRRLYEYEARNIAFFGYGVKGMALSMVEAAVDITGGRIPGADIKRIVLLAKELLRHPVELLDGVREAVEAVAARHPVVLITKGDLFHQEAKVRQSGLADLFRRIEIVSEKDPATYARLLEEFEVPARRFLMVGNSLRSDIAPVLELGGWGVHVPYHLTWMHEAGAQPQQGRVRMREVAAIDQLLPAVEELHALASA</sequence>
<reference evidence="2 3" key="1">
    <citation type="submission" date="2019-04" db="EMBL/GenBank/DDBJ databases">
        <authorList>
            <person name="Grouzdev D.S."/>
            <person name="Nazina T.N."/>
        </authorList>
    </citation>
    <scope>NUCLEOTIDE SEQUENCE [LARGE SCALE GENOMIC DNA]</scope>
    <source>
        <strain evidence="2 3">SHC 3-19</strain>
    </source>
</reference>
<dbReference type="EMBL" id="SROY01000001">
    <property type="protein sequence ID" value="TLX22888.1"/>
    <property type="molecule type" value="Genomic_DNA"/>
</dbReference>
<comment type="caution">
    <text evidence="2">The sequence shown here is derived from an EMBL/GenBank/DDBJ whole genome shotgun (WGS) entry which is preliminary data.</text>
</comment>
<protein>
    <submittedName>
        <fullName evidence="2">HAD family hydrolase</fullName>
    </submittedName>
</protein>
<dbReference type="InterPro" id="IPR023198">
    <property type="entry name" value="PGP-like_dom2"/>
</dbReference>
<dbReference type="PANTHER" id="PTHR43316:SF8">
    <property type="entry name" value="HAD FAMILY HYDROLASE"/>
    <property type="match status" value="1"/>
</dbReference>
<dbReference type="Pfam" id="PF00702">
    <property type="entry name" value="Hydrolase"/>
    <property type="match status" value="1"/>
</dbReference>
<dbReference type="SFLD" id="SFLDG01129">
    <property type="entry name" value="C1.5:_HAD__Beta-PGM__Phosphata"/>
    <property type="match status" value="1"/>
</dbReference>
<dbReference type="STRING" id="1123377.GCA_000423885_01402"/>
<dbReference type="InterPro" id="IPR051540">
    <property type="entry name" value="S-2-haloacid_dehalogenase"/>
</dbReference>
<dbReference type="CDD" id="cd07515">
    <property type="entry name" value="HAD-like"/>
    <property type="match status" value="1"/>
</dbReference>
<dbReference type="GO" id="GO:0016787">
    <property type="term" value="F:hydrolase activity"/>
    <property type="evidence" value="ECO:0007669"/>
    <property type="project" value="UniProtKB-KW"/>
</dbReference>
<dbReference type="Gene3D" id="1.10.150.240">
    <property type="entry name" value="Putative phosphatase, domain 2"/>
    <property type="match status" value="1"/>
</dbReference>
<dbReference type="SFLD" id="SFLDS00003">
    <property type="entry name" value="Haloacid_Dehalogenase"/>
    <property type="match status" value="1"/>
</dbReference>
<keyword evidence="3" id="KW-1185">Reference proteome</keyword>
<dbReference type="InterPro" id="IPR023214">
    <property type="entry name" value="HAD_sf"/>
</dbReference>
<name>A0A5R9PJH2_9GAMM</name>
<evidence type="ECO:0000256" key="1">
    <source>
        <dbReference type="ARBA" id="ARBA00022801"/>
    </source>
</evidence>
<dbReference type="AlphaFoldDB" id="A0A5R9PJH2"/>
<organism evidence="2 3">
    <name type="scientific">Thermomonas fusca</name>
    <dbReference type="NCBI Taxonomy" id="215690"/>
    <lineage>
        <taxon>Bacteria</taxon>
        <taxon>Pseudomonadati</taxon>
        <taxon>Pseudomonadota</taxon>
        <taxon>Gammaproteobacteria</taxon>
        <taxon>Lysobacterales</taxon>
        <taxon>Lysobacteraceae</taxon>
        <taxon>Thermomonas</taxon>
    </lineage>
</organism>
<dbReference type="InterPro" id="IPR036412">
    <property type="entry name" value="HAD-like_sf"/>
</dbReference>
<dbReference type="RefSeq" id="WP_138347160.1">
    <property type="nucleotide sequence ID" value="NZ_SROY01000001.1"/>
</dbReference>
<dbReference type="Gene3D" id="3.40.50.1000">
    <property type="entry name" value="HAD superfamily/HAD-like"/>
    <property type="match status" value="1"/>
</dbReference>
<evidence type="ECO:0000313" key="2">
    <source>
        <dbReference type="EMBL" id="TLX22888.1"/>
    </source>
</evidence>